<evidence type="ECO:0000256" key="4">
    <source>
        <dbReference type="ARBA" id="ARBA00006047"/>
    </source>
</evidence>
<dbReference type="PROSITE" id="PS00102">
    <property type="entry name" value="PHOSPHORYLASE"/>
    <property type="match status" value="1"/>
</dbReference>
<dbReference type="FunFam" id="3.40.50.2000:FF:000153">
    <property type="entry name" value="Alpha-1,4 glucan phosphorylase"/>
    <property type="match status" value="1"/>
</dbReference>
<dbReference type="GO" id="GO:0030170">
    <property type="term" value="F:pyridoxal phosphate binding"/>
    <property type="evidence" value="ECO:0007669"/>
    <property type="project" value="InterPro"/>
</dbReference>
<reference evidence="14 15" key="1">
    <citation type="journal article" date="2019" name="Int. J. Syst. Evol. Microbiol.">
        <title>Anaerobacillus alkaliphilus sp. nov., a novel alkaliphilic and moderately halophilic bacterium.</title>
        <authorList>
            <person name="Borsodi A.K."/>
            <person name="Aszalos J.M."/>
            <person name="Bihari P."/>
            <person name="Nagy I."/>
            <person name="Schumann P."/>
            <person name="Sproer C."/>
            <person name="Kovacs A.L."/>
            <person name="Boka K."/>
            <person name="Dobosy P."/>
            <person name="Ovari M."/>
            <person name="Szili-Kovacs T."/>
            <person name="Toth E."/>
        </authorList>
    </citation>
    <scope>NUCLEOTIDE SEQUENCE [LARGE SCALE GENOMIC DNA]</scope>
    <source>
        <strain evidence="14 15">B16-10</strain>
    </source>
</reference>
<dbReference type="InterPro" id="IPR011833">
    <property type="entry name" value="Glycg_phsphrylas"/>
</dbReference>
<evidence type="ECO:0000256" key="9">
    <source>
        <dbReference type="ARBA" id="ARBA00022898"/>
    </source>
</evidence>
<comment type="caution">
    <text evidence="14">The sequence shown here is derived from an EMBL/GenBank/DDBJ whole genome shotgun (WGS) entry which is preliminary data.</text>
</comment>
<keyword evidence="10 13" id="KW-0119">Carbohydrate metabolism</keyword>
<evidence type="ECO:0000256" key="11">
    <source>
        <dbReference type="ARBA" id="ARBA00025174"/>
    </source>
</evidence>
<dbReference type="Gene3D" id="3.40.50.2000">
    <property type="entry name" value="Glycogen Phosphorylase B"/>
    <property type="match status" value="2"/>
</dbReference>
<dbReference type="InterPro" id="IPR000811">
    <property type="entry name" value="Glyco_trans_35"/>
</dbReference>
<dbReference type="InterPro" id="IPR035090">
    <property type="entry name" value="Pyridoxal_P_attach_site"/>
</dbReference>
<comment type="catalytic activity">
    <reaction evidence="1 13">
        <text>[(1-&gt;4)-alpha-D-glucosyl](n) + phosphate = [(1-&gt;4)-alpha-D-glucosyl](n-1) + alpha-D-glucose 1-phosphate</text>
        <dbReference type="Rhea" id="RHEA:41732"/>
        <dbReference type="Rhea" id="RHEA-COMP:9584"/>
        <dbReference type="Rhea" id="RHEA-COMP:9586"/>
        <dbReference type="ChEBI" id="CHEBI:15444"/>
        <dbReference type="ChEBI" id="CHEBI:43474"/>
        <dbReference type="ChEBI" id="CHEBI:58601"/>
        <dbReference type="EC" id="2.4.1.1"/>
    </reaction>
</comment>
<dbReference type="FunFam" id="3.40.50.2000:FF:000003">
    <property type="entry name" value="Alpha-1,4 glucan phosphorylase"/>
    <property type="match status" value="1"/>
</dbReference>
<dbReference type="GO" id="GO:0005980">
    <property type="term" value="P:glycogen catabolic process"/>
    <property type="evidence" value="ECO:0007669"/>
    <property type="project" value="UniProtKB-ARBA"/>
</dbReference>
<dbReference type="PIRSF" id="PIRSF000460">
    <property type="entry name" value="Pprylas_GlgP"/>
    <property type="match status" value="1"/>
</dbReference>
<dbReference type="CDD" id="cd04300">
    <property type="entry name" value="GT35_Glycogen_Phosphorylase"/>
    <property type="match status" value="1"/>
</dbReference>
<dbReference type="PANTHER" id="PTHR11468">
    <property type="entry name" value="GLYCOGEN PHOSPHORYLASE"/>
    <property type="match status" value="1"/>
</dbReference>
<evidence type="ECO:0000313" key="15">
    <source>
        <dbReference type="Proteomes" id="UP000290649"/>
    </source>
</evidence>
<keyword evidence="15" id="KW-1185">Reference proteome</keyword>
<dbReference type="Pfam" id="PF00343">
    <property type="entry name" value="Phosphorylase"/>
    <property type="match status" value="1"/>
</dbReference>
<dbReference type="GO" id="GO:0005737">
    <property type="term" value="C:cytoplasm"/>
    <property type="evidence" value="ECO:0007669"/>
    <property type="project" value="UniProtKB-SubCell"/>
</dbReference>
<name>A0A4Q0VT74_9BACI</name>
<evidence type="ECO:0000256" key="13">
    <source>
        <dbReference type="RuleBase" id="RU000587"/>
    </source>
</evidence>
<comment type="subcellular location">
    <subcellularLocation>
        <location evidence="3">Cytoplasm</location>
    </subcellularLocation>
</comment>
<evidence type="ECO:0000256" key="5">
    <source>
        <dbReference type="ARBA" id="ARBA00022490"/>
    </source>
</evidence>
<dbReference type="NCBIfam" id="TIGR02093">
    <property type="entry name" value="P_ylase"/>
    <property type="match status" value="1"/>
</dbReference>
<comment type="similarity">
    <text evidence="4 13">Belongs to the glycogen phosphorylase family.</text>
</comment>
<keyword evidence="9 12" id="KW-0663">Pyridoxal phosphate</keyword>
<dbReference type="EMBL" id="QOUX01000037">
    <property type="protein sequence ID" value="RXJ00726.1"/>
    <property type="molecule type" value="Genomic_DNA"/>
</dbReference>
<keyword evidence="5" id="KW-0963">Cytoplasm</keyword>
<protein>
    <recommendedName>
        <fullName evidence="13">Alpha-1,4 glucan phosphorylase</fullName>
        <ecNumber evidence="13">2.4.1.1</ecNumber>
    </recommendedName>
</protein>
<dbReference type="AlphaFoldDB" id="A0A4Q0VT74"/>
<dbReference type="GO" id="GO:0008184">
    <property type="term" value="F:glycogen phosphorylase activity"/>
    <property type="evidence" value="ECO:0007669"/>
    <property type="project" value="InterPro"/>
</dbReference>
<dbReference type="SUPFAM" id="SSF53756">
    <property type="entry name" value="UDP-Glycosyltransferase/glycogen phosphorylase"/>
    <property type="match status" value="1"/>
</dbReference>
<evidence type="ECO:0000256" key="6">
    <source>
        <dbReference type="ARBA" id="ARBA00022533"/>
    </source>
</evidence>
<gene>
    <name evidence="14" type="ORF">DS745_11760</name>
</gene>
<comment type="cofactor">
    <cofactor evidence="2 13">
        <name>pyridoxal 5'-phosphate</name>
        <dbReference type="ChEBI" id="CHEBI:597326"/>
    </cofactor>
</comment>
<proteinExistence type="inferred from homology"/>
<accession>A0A4Q0VT74</accession>
<dbReference type="RefSeq" id="WP_129078416.1">
    <property type="nucleotide sequence ID" value="NZ_QOUX01000037.1"/>
</dbReference>
<dbReference type="OrthoDB" id="9760804at2"/>
<comment type="function">
    <text evidence="13">Allosteric enzyme that catalyzes the rate-limiting step in glycogen catabolism, the phosphorolytic cleavage of glycogen to produce glucose-1-phosphate, and plays a central role in maintaining cellular and organismal glucose homeostasis.</text>
</comment>
<keyword evidence="8 13" id="KW-0808">Transferase</keyword>
<evidence type="ECO:0000256" key="12">
    <source>
        <dbReference type="PIRSR" id="PIRSR000460-1"/>
    </source>
</evidence>
<organism evidence="14 15">
    <name type="scientific">Anaerobacillus alkaliphilus</name>
    <dbReference type="NCBI Taxonomy" id="1548597"/>
    <lineage>
        <taxon>Bacteria</taxon>
        <taxon>Bacillati</taxon>
        <taxon>Bacillota</taxon>
        <taxon>Bacilli</taxon>
        <taxon>Bacillales</taxon>
        <taxon>Bacillaceae</taxon>
        <taxon>Anaerobacillus</taxon>
    </lineage>
</organism>
<evidence type="ECO:0000256" key="3">
    <source>
        <dbReference type="ARBA" id="ARBA00004496"/>
    </source>
</evidence>
<sequence>MSFSKEEFKIEFTNRLEKQIGKNIADATIHDVYVTLGQFIREYVSRDWIETTTNYKDNHEKQVYYFSMEFLMGRLMQTNIINSGLAEIIKEGLTEMDFQLEDVYNEEHDAGLGNGGLGRLAACFLDSLASLDFPGHGCGIRYKYGLFEQKIINGYQAELPDYWLQEDYVWEVRRADQTIGVRFGGYVEMREENQKLSFNHKNFDTVLAVPYDVPVVGYLNSTVNTLRLWSAESCREDFNLLTSNRVDYDNFLEYKRSIEDISGFLYPDDSTIEGKILRLKQQYFLVSAGMQSIFKQFKLEYGNNLSLLSEKIAIHINDTHPVLIIPELMRILIDDENLSWEEAWNITQKTVSFTNHTTLSEALEKWPVSMVKQLLPRIYMIIEEINERYCRELWSSYPYQWDKISSLAIVGNDEIRMAHLAVVASYSVNGVAKIHTDILKKKEMKDFYVLYPEKFNNKTNGITHRRWLLNANPRLTSTINEAIGTRWINNPKELTSLIKYSNDAAFQEKIATVKKENKERLANYIYETNGIKVNLDSIFDVQVKRLHAYKRQLLNVFHIIHLYQVLTDNPNVNITPRTFIFGGKAAPGYHYAKKIIKLINSVATVVNNDPTIQDKLKVVFLENYSVSLAEKIMPAADISEQISTASKEASGTGNMKFMMNGALTLGTLDGANIEICDFVGKENIFIFGLTADEVLQLSTENSYRARDIYNNDYRVKNVLDELMKDRLPGGESEFKDIYYSILSNNDEYFVLKDFDAYAEAHELVDQTYRDRKKWLSMSVTNIAHSGKFSSDRTIQEYATDIWKIRPRLS</sequence>
<dbReference type="Proteomes" id="UP000290649">
    <property type="component" value="Unassembled WGS sequence"/>
</dbReference>
<evidence type="ECO:0000256" key="1">
    <source>
        <dbReference type="ARBA" id="ARBA00001275"/>
    </source>
</evidence>
<evidence type="ECO:0000313" key="14">
    <source>
        <dbReference type="EMBL" id="RXJ00726.1"/>
    </source>
</evidence>
<dbReference type="EC" id="2.4.1.1" evidence="13"/>
<evidence type="ECO:0000256" key="10">
    <source>
        <dbReference type="ARBA" id="ARBA00023277"/>
    </source>
</evidence>
<keyword evidence="7 13" id="KW-0328">Glycosyltransferase</keyword>
<dbReference type="PANTHER" id="PTHR11468:SF3">
    <property type="entry name" value="GLYCOGEN PHOSPHORYLASE, LIVER FORM"/>
    <property type="match status" value="1"/>
</dbReference>
<comment type="function">
    <text evidence="11">Phosphorylase is an important allosteric enzyme in carbohydrate metabolism. Enzymes from different sources differ in their regulatory mechanisms and in their natural substrates. However, all known phosphorylases share catalytic and structural properties.</text>
</comment>
<evidence type="ECO:0000256" key="2">
    <source>
        <dbReference type="ARBA" id="ARBA00001933"/>
    </source>
</evidence>
<evidence type="ECO:0000256" key="8">
    <source>
        <dbReference type="ARBA" id="ARBA00022679"/>
    </source>
</evidence>
<evidence type="ECO:0000256" key="7">
    <source>
        <dbReference type="ARBA" id="ARBA00022676"/>
    </source>
</evidence>
<feature type="modified residue" description="N6-(pyridoxal phosphate)lysine" evidence="12">
    <location>
        <position position="656"/>
    </location>
</feature>
<keyword evidence="6" id="KW-0021">Allosteric enzyme</keyword>